<gene>
    <name evidence="2" type="ORF">ACFFHM_12930</name>
</gene>
<feature type="transmembrane region" description="Helical" evidence="1">
    <location>
        <begin position="20"/>
        <end position="41"/>
    </location>
</feature>
<proteinExistence type="predicted"/>
<name>A0ABV6KDI4_9BACI</name>
<evidence type="ECO:0000313" key="3">
    <source>
        <dbReference type="Proteomes" id="UP001589838"/>
    </source>
</evidence>
<keyword evidence="3" id="KW-1185">Reference proteome</keyword>
<sequence>MKQNKTKEETMKLHAYKNGFFTFFIMYLVTVILNDLFFKIVLMDYKYIFSLTLVLMIVVYYITMALQKKCHIQ</sequence>
<comment type="caution">
    <text evidence="2">The sequence shown here is derived from an EMBL/GenBank/DDBJ whole genome shotgun (WGS) entry which is preliminary data.</text>
</comment>
<accession>A0ABV6KDI4</accession>
<keyword evidence="1" id="KW-0472">Membrane</keyword>
<protein>
    <submittedName>
        <fullName evidence="2">Uncharacterized protein</fullName>
    </submittedName>
</protein>
<dbReference type="RefSeq" id="WP_335961825.1">
    <property type="nucleotide sequence ID" value="NZ_JAXBLX010000021.1"/>
</dbReference>
<keyword evidence="1" id="KW-0812">Transmembrane</keyword>
<keyword evidence="1" id="KW-1133">Transmembrane helix</keyword>
<dbReference type="Proteomes" id="UP001589838">
    <property type="component" value="Unassembled WGS sequence"/>
</dbReference>
<dbReference type="EMBL" id="JBHLUX010000033">
    <property type="protein sequence ID" value="MFC0471367.1"/>
    <property type="molecule type" value="Genomic_DNA"/>
</dbReference>
<feature type="transmembrane region" description="Helical" evidence="1">
    <location>
        <begin position="47"/>
        <end position="66"/>
    </location>
</feature>
<reference evidence="2 3" key="1">
    <citation type="submission" date="2024-09" db="EMBL/GenBank/DDBJ databases">
        <authorList>
            <person name="Sun Q."/>
            <person name="Mori K."/>
        </authorList>
    </citation>
    <scope>NUCLEOTIDE SEQUENCE [LARGE SCALE GENOMIC DNA]</scope>
    <source>
        <strain evidence="2 3">NCAIM B.02610</strain>
    </source>
</reference>
<evidence type="ECO:0000256" key="1">
    <source>
        <dbReference type="SAM" id="Phobius"/>
    </source>
</evidence>
<evidence type="ECO:0000313" key="2">
    <source>
        <dbReference type="EMBL" id="MFC0471367.1"/>
    </source>
</evidence>
<organism evidence="2 3">
    <name type="scientific">Halalkalibacter kiskunsagensis</name>
    <dbReference type="NCBI Taxonomy" id="1548599"/>
    <lineage>
        <taxon>Bacteria</taxon>
        <taxon>Bacillati</taxon>
        <taxon>Bacillota</taxon>
        <taxon>Bacilli</taxon>
        <taxon>Bacillales</taxon>
        <taxon>Bacillaceae</taxon>
        <taxon>Halalkalibacter</taxon>
    </lineage>
</organism>